<feature type="domain" description="PUA" evidence="6">
    <location>
        <begin position="236"/>
        <end position="310"/>
    </location>
</feature>
<evidence type="ECO:0000256" key="3">
    <source>
        <dbReference type="ARBA" id="ARBA00060072"/>
    </source>
</evidence>
<dbReference type="InterPro" id="IPR032819">
    <property type="entry name" value="TruB_C"/>
</dbReference>
<comment type="catalytic activity">
    <reaction evidence="5">
        <text>uridine(55) in tRNA = pseudouridine(55) in tRNA</text>
        <dbReference type="Rhea" id="RHEA:42532"/>
        <dbReference type="Rhea" id="RHEA-COMP:10101"/>
        <dbReference type="Rhea" id="RHEA-COMP:10102"/>
        <dbReference type="ChEBI" id="CHEBI:65314"/>
        <dbReference type="ChEBI" id="CHEBI:65315"/>
        <dbReference type="EC" id="5.4.99.25"/>
    </reaction>
</comment>
<comment type="function">
    <text evidence="3 5">Could be responsible for synthesis of pseudouridine from uracil-55 in the psi GC loop of transfer RNAs.</text>
</comment>
<dbReference type="SMART" id="SM01136">
    <property type="entry name" value="DKCLD"/>
    <property type="match status" value="1"/>
</dbReference>
<evidence type="ECO:0000259" key="6">
    <source>
        <dbReference type="SMART" id="SM00359"/>
    </source>
</evidence>
<keyword evidence="9" id="KW-1185">Reference proteome</keyword>
<dbReference type="Pfam" id="PF16198">
    <property type="entry name" value="TruB_C_2"/>
    <property type="match status" value="1"/>
</dbReference>
<keyword evidence="2 5" id="KW-0413">Isomerase</keyword>
<dbReference type="SUPFAM" id="SSF88697">
    <property type="entry name" value="PUA domain-like"/>
    <property type="match status" value="1"/>
</dbReference>
<evidence type="ECO:0000256" key="1">
    <source>
        <dbReference type="ARBA" id="ARBA00022694"/>
    </source>
</evidence>
<dbReference type="GO" id="GO:0003723">
    <property type="term" value="F:RNA binding"/>
    <property type="evidence" value="ECO:0007669"/>
    <property type="project" value="InterPro"/>
</dbReference>
<dbReference type="GO" id="GO:0031119">
    <property type="term" value="P:tRNA pseudouridine synthesis"/>
    <property type="evidence" value="ECO:0007669"/>
    <property type="project" value="UniProtKB-UniRule"/>
</dbReference>
<evidence type="ECO:0000313" key="9">
    <source>
        <dbReference type="Proteomes" id="UP000002315"/>
    </source>
</evidence>
<dbReference type="InterPro" id="IPR002478">
    <property type="entry name" value="PUA"/>
</dbReference>
<keyword evidence="1 5" id="KW-0819">tRNA processing</keyword>
<name>E3GZE8_METFV</name>
<dbReference type="KEGG" id="mfv:Mfer_0882"/>
<dbReference type="InterPro" id="IPR002501">
    <property type="entry name" value="PsdUridine_synth_N"/>
</dbReference>
<dbReference type="PANTHER" id="PTHR23127:SF0">
    <property type="entry name" value="H_ACA RIBONUCLEOPROTEIN COMPLEX SUBUNIT DKC1"/>
    <property type="match status" value="1"/>
</dbReference>
<dbReference type="CDD" id="cd21148">
    <property type="entry name" value="PUA_Cbf5"/>
    <property type="match status" value="1"/>
</dbReference>
<dbReference type="InterPro" id="IPR012960">
    <property type="entry name" value="Dyskerin-like"/>
</dbReference>
<dbReference type="AlphaFoldDB" id="E3GZE8"/>
<dbReference type="Pfam" id="PF01472">
    <property type="entry name" value="PUA"/>
    <property type="match status" value="1"/>
</dbReference>
<dbReference type="GO" id="GO:0160148">
    <property type="term" value="F:tRNA pseudouridine(55) synthase activity"/>
    <property type="evidence" value="ECO:0007669"/>
    <property type="project" value="UniProtKB-EC"/>
</dbReference>
<reference evidence="8 9" key="1">
    <citation type="journal article" date="2010" name="Stand. Genomic Sci.">
        <title>Complete genome sequence of Methanothermus fervidus type strain (V24S).</title>
        <authorList>
            <person name="Anderson I."/>
            <person name="Djao O.D."/>
            <person name="Misra M."/>
            <person name="Chertkov O."/>
            <person name="Nolan M."/>
            <person name="Lucas S."/>
            <person name="Lapidus A."/>
            <person name="Del Rio T.G."/>
            <person name="Tice H."/>
            <person name="Cheng J.F."/>
            <person name="Tapia R."/>
            <person name="Han C."/>
            <person name="Goodwin L."/>
            <person name="Pitluck S."/>
            <person name="Liolios K."/>
            <person name="Ivanova N."/>
            <person name="Mavromatis K."/>
            <person name="Mikhailova N."/>
            <person name="Pati A."/>
            <person name="Brambilla E."/>
            <person name="Chen A."/>
            <person name="Palaniappan K."/>
            <person name="Land M."/>
            <person name="Hauser L."/>
            <person name="Chang Y.J."/>
            <person name="Jeffries C.D."/>
            <person name="Sikorski J."/>
            <person name="Spring S."/>
            <person name="Rohde M."/>
            <person name="Eichinger K."/>
            <person name="Huber H."/>
            <person name="Wirth R."/>
            <person name="Goker M."/>
            <person name="Detter J.C."/>
            <person name="Woyke T."/>
            <person name="Bristow J."/>
            <person name="Eisen J.A."/>
            <person name="Markowitz V."/>
            <person name="Hugenholtz P."/>
            <person name="Klenk H.P."/>
            <person name="Kyrpides N.C."/>
        </authorList>
    </citation>
    <scope>NUCLEOTIDE SEQUENCE [LARGE SCALE GENOMIC DNA]</scope>
    <source>
        <strain evidence="9">ATCC 43054 / DSM 2088 / JCM 10308 / V24 S</strain>
    </source>
</reference>
<dbReference type="Gene3D" id="3.30.2350.10">
    <property type="entry name" value="Pseudouridine synthase"/>
    <property type="match status" value="1"/>
</dbReference>
<dbReference type="Proteomes" id="UP000002315">
    <property type="component" value="Chromosome"/>
</dbReference>
<dbReference type="InterPro" id="IPR036974">
    <property type="entry name" value="PUA_sf"/>
</dbReference>
<protein>
    <recommendedName>
        <fullName evidence="5">Probable tRNA pseudouridine synthase B</fullName>
        <ecNumber evidence="5">5.4.99.25</ecNumber>
    </recommendedName>
    <alternativeName>
        <fullName evidence="5">tRNA pseudouridine(55) synthase</fullName>
        <shortName evidence="5">Psi55 synthase</shortName>
    </alternativeName>
    <alternativeName>
        <fullName evidence="5">tRNA pseudouridylate synthase</fullName>
    </alternativeName>
    <alternativeName>
        <fullName evidence="5">tRNA-uridine isomerase</fullName>
    </alternativeName>
</protein>
<accession>E3GZE8</accession>
<dbReference type="NCBIfam" id="NF003280">
    <property type="entry name" value="PRK04270.1"/>
    <property type="match status" value="1"/>
</dbReference>
<proteinExistence type="inferred from homology"/>
<dbReference type="GO" id="GO:1990481">
    <property type="term" value="P:mRNA pseudouridine synthesis"/>
    <property type="evidence" value="ECO:0007669"/>
    <property type="project" value="TreeGrafter"/>
</dbReference>
<dbReference type="NCBIfam" id="TIGR00451">
    <property type="entry name" value="unchar_dom_2"/>
    <property type="match status" value="1"/>
</dbReference>
<evidence type="ECO:0000256" key="4">
    <source>
        <dbReference type="ARBA" id="ARBA00060775"/>
    </source>
</evidence>
<dbReference type="SMART" id="SM00359">
    <property type="entry name" value="PUA"/>
    <property type="match status" value="1"/>
</dbReference>
<evidence type="ECO:0000313" key="8">
    <source>
        <dbReference type="EMBL" id="ADP77680.1"/>
    </source>
</evidence>
<feature type="active site" description="Nucleophile" evidence="5">
    <location>
        <position position="67"/>
    </location>
</feature>
<dbReference type="PROSITE" id="PS50890">
    <property type="entry name" value="PUA"/>
    <property type="match status" value="1"/>
</dbReference>
<dbReference type="InterPro" id="IPR026326">
    <property type="entry name" value="TruB_arch"/>
</dbReference>
<dbReference type="Gene3D" id="2.30.130.10">
    <property type="entry name" value="PUA domain"/>
    <property type="match status" value="1"/>
</dbReference>
<dbReference type="PANTHER" id="PTHR23127">
    <property type="entry name" value="CENTROMERE/MICROTUBULE BINDING PROTEIN CBF5"/>
    <property type="match status" value="1"/>
</dbReference>
<dbReference type="CDD" id="cd02572">
    <property type="entry name" value="PseudoU_synth_hDyskerin"/>
    <property type="match status" value="1"/>
</dbReference>
<dbReference type="InterPro" id="IPR020103">
    <property type="entry name" value="PsdUridine_synth_cat_dom_sf"/>
</dbReference>
<evidence type="ECO:0000259" key="7">
    <source>
        <dbReference type="SMART" id="SM01136"/>
    </source>
</evidence>
<keyword evidence="8" id="KW-0456">Lyase</keyword>
<dbReference type="OrthoDB" id="35866at2157"/>
<dbReference type="InterPro" id="IPR004802">
    <property type="entry name" value="tRNA_PsdUridine_synth_B_fam"/>
</dbReference>
<dbReference type="GO" id="GO:0031118">
    <property type="term" value="P:rRNA pseudouridine synthesis"/>
    <property type="evidence" value="ECO:0007669"/>
    <property type="project" value="TreeGrafter"/>
</dbReference>
<dbReference type="FunFam" id="3.30.2350.10:FF:000001">
    <property type="entry name" value="H/ACA ribonucleoprotein complex subunit CBF5"/>
    <property type="match status" value="1"/>
</dbReference>
<dbReference type="HOGENOM" id="CLU_032087_3_0_2"/>
<dbReference type="NCBIfam" id="TIGR00425">
    <property type="entry name" value="CBF5"/>
    <property type="match status" value="1"/>
</dbReference>
<dbReference type="HAMAP" id="MF_01081">
    <property type="entry name" value="TruB_arch"/>
    <property type="match status" value="1"/>
</dbReference>
<dbReference type="Pfam" id="PF08068">
    <property type="entry name" value="DKCLD"/>
    <property type="match status" value="1"/>
</dbReference>
<dbReference type="GO" id="GO:0000495">
    <property type="term" value="P:box H/ACA sno(s)RNA 3'-end processing"/>
    <property type="evidence" value="ECO:0007669"/>
    <property type="project" value="TreeGrafter"/>
</dbReference>
<dbReference type="InterPro" id="IPR004521">
    <property type="entry name" value="Uncharacterised_CHP00451"/>
</dbReference>
<dbReference type="SUPFAM" id="SSF55120">
    <property type="entry name" value="Pseudouridine synthase"/>
    <property type="match status" value="1"/>
</dbReference>
<dbReference type="GO" id="GO:0031120">
    <property type="term" value="P:snRNA pseudouridine synthesis"/>
    <property type="evidence" value="ECO:0007669"/>
    <property type="project" value="TreeGrafter"/>
</dbReference>
<comment type="similarity">
    <text evidence="4 5">Belongs to the pseudouridine synthase TruB family. Type 2 subfamily.</text>
</comment>
<dbReference type="GO" id="GO:0016829">
    <property type="term" value="F:lyase activity"/>
    <property type="evidence" value="ECO:0007669"/>
    <property type="project" value="UniProtKB-KW"/>
</dbReference>
<sequence length="329" mass="36795">MCSFLVKSEANTNPKYGCSPEDRPIEEYIAKGVVNLDKPAGPTSHEVAAWVRKILGVKKVGHGGTLDPKVTGVLPIGIEKATRIMPLLLKAKKEYVCLMRLHKKVDEEEIRKILEEFQGKIFQTPPLRSAVKRELRVRRIYYVKLLEIEGKDVLFRIGCEAGTYIRKYCYDVGEALGVGAHMAELRRTMVGPFKEDDTLVTLHDLTDAYHYYIEDGDESLLRKVILPMEKAVEHLPEIVIRDTAVDAICHGSYLAAPGVVGLSDNIKRGDIVAIKTLKGELVAVGTATMSSQEILLSSKGIVVNINKVFMERGIYPQVWKTEKYKNNIS</sequence>
<gene>
    <name evidence="5" type="primary">truB</name>
    <name evidence="8" type="ordered locus">Mfer_0882</name>
</gene>
<organism evidence="8 9">
    <name type="scientific">Methanothermus fervidus (strain ATCC 43054 / DSM 2088 / JCM 10308 / V24 S)</name>
    <dbReference type="NCBI Taxonomy" id="523846"/>
    <lineage>
        <taxon>Archaea</taxon>
        <taxon>Methanobacteriati</taxon>
        <taxon>Methanobacteriota</taxon>
        <taxon>Methanomada group</taxon>
        <taxon>Methanobacteria</taxon>
        <taxon>Methanobacteriales</taxon>
        <taxon>Methanothermaceae</taxon>
        <taxon>Methanothermus</taxon>
    </lineage>
</organism>
<dbReference type="EMBL" id="CP002278">
    <property type="protein sequence ID" value="ADP77680.1"/>
    <property type="molecule type" value="Genomic_DNA"/>
</dbReference>
<dbReference type="InterPro" id="IPR015947">
    <property type="entry name" value="PUA-like_sf"/>
</dbReference>
<dbReference type="STRING" id="523846.Mfer_0882"/>
<evidence type="ECO:0000256" key="2">
    <source>
        <dbReference type="ARBA" id="ARBA00023235"/>
    </source>
</evidence>
<dbReference type="EC" id="5.4.99.25" evidence="5"/>
<feature type="domain" description="Dyskerin-like" evidence="7">
    <location>
        <begin position="1"/>
        <end position="48"/>
    </location>
</feature>
<evidence type="ECO:0000256" key="5">
    <source>
        <dbReference type="HAMAP-Rule" id="MF_01081"/>
    </source>
</evidence>
<dbReference type="Pfam" id="PF01509">
    <property type="entry name" value="TruB_N"/>
    <property type="match status" value="1"/>
</dbReference>